<reference evidence="1" key="1">
    <citation type="submission" date="2020-10" db="EMBL/GenBank/DDBJ databases">
        <authorList>
            <person name="Gilroy R."/>
        </authorList>
    </citation>
    <scope>NUCLEOTIDE SEQUENCE</scope>
    <source>
        <strain evidence="1">ChiSjej4B22-8148</strain>
    </source>
</reference>
<organism evidence="1 2">
    <name type="scientific">Candidatus Choladousia intestinavium</name>
    <dbReference type="NCBI Taxonomy" id="2840727"/>
    <lineage>
        <taxon>Bacteria</taxon>
        <taxon>Bacillati</taxon>
        <taxon>Bacillota</taxon>
        <taxon>Clostridia</taxon>
        <taxon>Lachnospirales</taxon>
        <taxon>Lachnospiraceae</taxon>
        <taxon>Lachnospiraceae incertae sedis</taxon>
        <taxon>Candidatus Choladousia</taxon>
    </lineage>
</organism>
<accession>A0A9D1A9K8</accession>
<protein>
    <submittedName>
        <fullName evidence="1">Uncharacterized protein</fullName>
    </submittedName>
</protein>
<sequence>MILYTKFSNERSREFRIRTEIWEEEGELLVKKMPEEPEAAGHIRHIYDSSLRLGEDLKGTGLFVNRCALDGEGLCFEYLRGETLEEALDQYLEKNDMEGLTQKIREYFSLFSEGGEPFEAAEDFKRVFGEVFFETPQTSRTVSDIDMIFSNVIQTEDRWELVDYEWTFFFPVPVKYLQYRCLYYYILGNTRRERVLGTDLYRTFGITKEEQKQFASMEEHFQQYQLGQYRPYWTLYEEISQGVIDARELVKQESQKRDSRTVEVYFDDGRGFGAWNCRFYRKCPPGRVALSIEVPEGTRQVRIDPCTGKSLVRLENLRAGGTALKPSSNGRKTAGGAYVFDTEDPQFIIRQLPEGTRKLQLVFRAEPLEGLVRDVVLGQQGRLEWMEQTRAWKLYRKLRKALGKKEPPLCR</sequence>
<comment type="caution">
    <text evidence="1">The sequence shown here is derived from an EMBL/GenBank/DDBJ whole genome shotgun (WGS) entry which is preliminary data.</text>
</comment>
<reference evidence="1" key="2">
    <citation type="journal article" date="2021" name="PeerJ">
        <title>Extensive microbial diversity within the chicken gut microbiome revealed by metagenomics and culture.</title>
        <authorList>
            <person name="Gilroy R."/>
            <person name="Ravi A."/>
            <person name="Getino M."/>
            <person name="Pursley I."/>
            <person name="Horton D.L."/>
            <person name="Alikhan N.F."/>
            <person name="Baker D."/>
            <person name="Gharbi K."/>
            <person name="Hall N."/>
            <person name="Watson M."/>
            <person name="Adriaenssens E.M."/>
            <person name="Foster-Nyarko E."/>
            <person name="Jarju S."/>
            <person name="Secka A."/>
            <person name="Antonio M."/>
            <person name="Oren A."/>
            <person name="Chaudhuri R.R."/>
            <person name="La Ragione R."/>
            <person name="Hildebrand F."/>
            <person name="Pallen M.J."/>
        </authorList>
    </citation>
    <scope>NUCLEOTIDE SEQUENCE</scope>
    <source>
        <strain evidence="1">ChiSjej4B22-8148</strain>
    </source>
</reference>
<gene>
    <name evidence="1" type="ORF">IAB31_01470</name>
</gene>
<evidence type="ECO:0000313" key="1">
    <source>
        <dbReference type="EMBL" id="HIR12575.1"/>
    </source>
</evidence>
<dbReference type="AlphaFoldDB" id="A0A9D1A9K8"/>
<name>A0A9D1A9K8_9FIRM</name>
<evidence type="ECO:0000313" key="2">
    <source>
        <dbReference type="Proteomes" id="UP000886757"/>
    </source>
</evidence>
<proteinExistence type="predicted"/>
<dbReference type="Proteomes" id="UP000886757">
    <property type="component" value="Unassembled WGS sequence"/>
</dbReference>
<dbReference type="EMBL" id="DVGK01000023">
    <property type="protein sequence ID" value="HIR12575.1"/>
    <property type="molecule type" value="Genomic_DNA"/>
</dbReference>